<evidence type="ECO:0000313" key="1">
    <source>
        <dbReference type="EMBL" id="JAD34601.1"/>
    </source>
</evidence>
<accession>A0A0A8Z759</accession>
<name>A0A0A8Z759_ARUDO</name>
<organism evidence="1">
    <name type="scientific">Arundo donax</name>
    <name type="common">Giant reed</name>
    <name type="synonym">Donax arundinaceus</name>
    <dbReference type="NCBI Taxonomy" id="35708"/>
    <lineage>
        <taxon>Eukaryota</taxon>
        <taxon>Viridiplantae</taxon>
        <taxon>Streptophyta</taxon>
        <taxon>Embryophyta</taxon>
        <taxon>Tracheophyta</taxon>
        <taxon>Spermatophyta</taxon>
        <taxon>Magnoliopsida</taxon>
        <taxon>Liliopsida</taxon>
        <taxon>Poales</taxon>
        <taxon>Poaceae</taxon>
        <taxon>PACMAD clade</taxon>
        <taxon>Arundinoideae</taxon>
        <taxon>Arundineae</taxon>
        <taxon>Arundo</taxon>
    </lineage>
</organism>
<sequence length="10" mass="1150">MTTSQQPQET</sequence>
<dbReference type="EMBL" id="GBRH01263294">
    <property type="protein sequence ID" value="JAD34601.1"/>
    <property type="molecule type" value="Transcribed_RNA"/>
</dbReference>
<protein>
    <submittedName>
        <fullName evidence="1">Uncharacterized protein</fullName>
    </submittedName>
</protein>
<reference evidence="1" key="2">
    <citation type="journal article" date="2015" name="Data Brief">
        <title>Shoot transcriptome of the giant reed, Arundo donax.</title>
        <authorList>
            <person name="Barrero R.A."/>
            <person name="Guerrero F.D."/>
            <person name="Moolhuijzen P."/>
            <person name="Goolsby J.A."/>
            <person name="Tidwell J."/>
            <person name="Bellgard S.E."/>
            <person name="Bellgard M.I."/>
        </authorList>
    </citation>
    <scope>NUCLEOTIDE SEQUENCE</scope>
    <source>
        <tissue evidence="1">Shoot tissue taken approximately 20 cm above the soil surface</tissue>
    </source>
</reference>
<proteinExistence type="predicted"/>
<reference evidence="1" key="1">
    <citation type="submission" date="2014-09" db="EMBL/GenBank/DDBJ databases">
        <authorList>
            <person name="Magalhaes I.L.F."/>
            <person name="Oliveira U."/>
            <person name="Santos F.R."/>
            <person name="Vidigal T.H.D.A."/>
            <person name="Brescovit A.D."/>
            <person name="Santos A.J."/>
        </authorList>
    </citation>
    <scope>NUCLEOTIDE SEQUENCE</scope>
    <source>
        <tissue evidence="1">Shoot tissue taken approximately 20 cm above the soil surface</tissue>
    </source>
</reference>